<evidence type="ECO:0000313" key="2">
    <source>
        <dbReference type="Proteomes" id="UP000572528"/>
    </source>
</evidence>
<sequence length="99" mass="10327">MPSYRSILTVTALHPGRDPRDVEAAARGAVTATTVLESFDVGVVAGRPRVTVRFTGVDDAEAREVHERVLAAVRQDATAPQAVLARVSGGRSVPVPAGP</sequence>
<gene>
    <name evidence="1" type="ORF">HZZ05_01430</name>
</gene>
<organism evidence="1 2">
    <name type="scientific">Actinomyces bowdenii</name>
    <dbReference type="NCBI Taxonomy" id="131109"/>
    <lineage>
        <taxon>Bacteria</taxon>
        <taxon>Bacillati</taxon>
        <taxon>Actinomycetota</taxon>
        <taxon>Actinomycetes</taxon>
        <taxon>Actinomycetales</taxon>
        <taxon>Actinomycetaceae</taxon>
        <taxon>Actinomyces</taxon>
    </lineage>
</organism>
<protein>
    <submittedName>
        <fullName evidence="1">FMN-dependent dehydrogenase</fullName>
    </submittedName>
</protein>
<dbReference type="AlphaFoldDB" id="A0A853EHP8"/>
<name>A0A853EHP8_9ACTO</name>
<reference evidence="1 2" key="1">
    <citation type="submission" date="2020-07" db="EMBL/GenBank/DDBJ databases">
        <title>MOT database genomes.</title>
        <authorList>
            <person name="Joseph S."/>
            <person name="Aduse-Opoku J."/>
            <person name="Hashim A."/>
            <person name="Wade W."/>
            <person name="Curtis M."/>
        </authorList>
    </citation>
    <scope>NUCLEOTIDE SEQUENCE [LARGE SCALE GENOMIC DNA]</scope>
    <source>
        <strain evidence="1 2">WMus004</strain>
    </source>
</reference>
<proteinExistence type="predicted"/>
<dbReference type="Proteomes" id="UP000572528">
    <property type="component" value="Unassembled WGS sequence"/>
</dbReference>
<dbReference type="EMBL" id="JACBXV010000009">
    <property type="protein sequence ID" value="NYS68205.1"/>
    <property type="molecule type" value="Genomic_DNA"/>
</dbReference>
<accession>A0A853EHP8</accession>
<comment type="caution">
    <text evidence="1">The sequence shown here is derived from an EMBL/GenBank/DDBJ whole genome shotgun (WGS) entry which is preliminary data.</text>
</comment>
<dbReference type="RefSeq" id="WP_179899548.1">
    <property type="nucleotide sequence ID" value="NZ_JACBXV010000009.1"/>
</dbReference>
<evidence type="ECO:0000313" key="1">
    <source>
        <dbReference type="EMBL" id="NYS68205.1"/>
    </source>
</evidence>